<evidence type="ECO:0000256" key="2">
    <source>
        <dbReference type="ARBA" id="ARBA00022643"/>
    </source>
</evidence>
<protein>
    <submittedName>
        <fullName evidence="6">LLM class F420-dependent oxidoreductase</fullName>
    </submittedName>
</protein>
<evidence type="ECO:0000259" key="5">
    <source>
        <dbReference type="Pfam" id="PF00296"/>
    </source>
</evidence>
<keyword evidence="7" id="KW-1185">Reference proteome</keyword>
<evidence type="ECO:0000256" key="3">
    <source>
        <dbReference type="ARBA" id="ARBA00023002"/>
    </source>
</evidence>
<organism evidence="6 7">
    <name type="scientific">Streptosporangium carneum</name>
    <dbReference type="NCBI Taxonomy" id="47481"/>
    <lineage>
        <taxon>Bacteria</taxon>
        <taxon>Bacillati</taxon>
        <taxon>Actinomycetota</taxon>
        <taxon>Actinomycetes</taxon>
        <taxon>Streptosporangiales</taxon>
        <taxon>Streptosporangiaceae</taxon>
        <taxon>Streptosporangium</taxon>
    </lineage>
</organism>
<dbReference type="SUPFAM" id="SSF51679">
    <property type="entry name" value="Bacterial luciferase-like"/>
    <property type="match status" value="1"/>
</dbReference>
<dbReference type="InterPro" id="IPR019921">
    <property type="entry name" value="Lucif-like_OxRdtase_Rv2161c"/>
</dbReference>
<dbReference type="RefSeq" id="WP_271223251.1">
    <property type="nucleotide sequence ID" value="NZ_BAAAVD010000002.1"/>
</dbReference>
<dbReference type="PANTHER" id="PTHR42847">
    <property type="entry name" value="ALKANESULFONATE MONOOXYGENASE"/>
    <property type="match status" value="1"/>
</dbReference>
<dbReference type="InterPro" id="IPR050172">
    <property type="entry name" value="SsuD_RutA_monooxygenase"/>
</dbReference>
<dbReference type="GO" id="GO:0008726">
    <property type="term" value="F:alkanesulfonate monooxygenase activity"/>
    <property type="evidence" value="ECO:0007669"/>
    <property type="project" value="TreeGrafter"/>
</dbReference>
<dbReference type="AlphaFoldDB" id="A0A9W6MI98"/>
<dbReference type="Proteomes" id="UP001143474">
    <property type="component" value="Unassembled WGS sequence"/>
</dbReference>
<feature type="domain" description="Luciferase-like" evidence="5">
    <location>
        <begin position="16"/>
        <end position="253"/>
    </location>
</feature>
<dbReference type="GO" id="GO:0046306">
    <property type="term" value="P:alkanesulfonate catabolic process"/>
    <property type="evidence" value="ECO:0007669"/>
    <property type="project" value="TreeGrafter"/>
</dbReference>
<sequence length="304" mass="32904">MPVRLGLAVPQYGRFADARALVTVAGQAESRGFDSLWVGDRLLTPLAPKERYPGGDGTIPPAHRTFLDPFAVLSTAAAVTSRIRLGTSTLNANWYPPVLLARSLATIDQLSSGRLEVGLGLGWSSDEYAAAGVPWEGRGARFEATLDTLEAIWRDDPVSVADPRWNIAPSHILPKPAQLPRPPLHLGGFSPAALSRIGRRADGWLAAAMPVGILTDMWDTVKQTAERHGRDPRQVRVIVRFNPLVADSPSEAVPGSGTVEQIAEHMRAVADTGVHEIFLDLQHTARDPEHLLDLAERLREASAL</sequence>
<keyword evidence="1" id="KW-0285">Flavoprotein</keyword>
<proteinExistence type="predicted"/>
<evidence type="ECO:0000313" key="6">
    <source>
        <dbReference type="EMBL" id="GLK15027.1"/>
    </source>
</evidence>
<accession>A0A9W6MI98</accession>
<dbReference type="Gene3D" id="3.20.20.30">
    <property type="entry name" value="Luciferase-like domain"/>
    <property type="match status" value="1"/>
</dbReference>
<evidence type="ECO:0000256" key="1">
    <source>
        <dbReference type="ARBA" id="ARBA00022630"/>
    </source>
</evidence>
<dbReference type="NCBIfam" id="TIGR03619">
    <property type="entry name" value="F420_Rv2161c"/>
    <property type="match status" value="1"/>
</dbReference>
<keyword evidence="4" id="KW-0503">Monooxygenase</keyword>
<comment type="caution">
    <text evidence="6">The sequence shown here is derived from an EMBL/GenBank/DDBJ whole genome shotgun (WGS) entry which is preliminary data.</text>
</comment>
<dbReference type="Pfam" id="PF00296">
    <property type="entry name" value="Bac_luciferase"/>
    <property type="match status" value="1"/>
</dbReference>
<reference evidence="6" key="1">
    <citation type="journal article" date="2014" name="Int. J. Syst. Evol. Microbiol.">
        <title>Complete genome sequence of Corynebacterium casei LMG S-19264T (=DSM 44701T), isolated from a smear-ripened cheese.</title>
        <authorList>
            <consortium name="US DOE Joint Genome Institute (JGI-PGF)"/>
            <person name="Walter F."/>
            <person name="Albersmeier A."/>
            <person name="Kalinowski J."/>
            <person name="Ruckert C."/>
        </authorList>
    </citation>
    <scope>NUCLEOTIDE SEQUENCE</scope>
    <source>
        <strain evidence="6">VKM Ac-2007</strain>
    </source>
</reference>
<dbReference type="InterPro" id="IPR011251">
    <property type="entry name" value="Luciferase-like_dom"/>
</dbReference>
<name>A0A9W6MI98_9ACTN</name>
<evidence type="ECO:0000313" key="7">
    <source>
        <dbReference type="Proteomes" id="UP001143474"/>
    </source>
</evidence>
<reference evidence="6" key="2">
    <citation type="submission" date="2023-01" db="EMBL/GenBank/DDBJ databases">
        <authorList>
            <person name="Sun Q."/>
            <person name="Evtushenko L."/>
        </authorList>
    </citation>
    <scope>NUCLEOTIDE SEQUENCE</scope>
    <source>
        <strain evidence="6">VKM Ac-2007</strain>
    </source>
</reference>
<evidence type="ECO:0000256" key="4">
    <source>
        <dbReference type="ARBA" id="ARBA00023033"/>
    </source>
</evidence>
<dbReference type="PANTHER" id="PTHR42847:SF4">
    <property type="entry name" value="ALKANESULFONATE MONOOXYGENASE-RELATED"/>
    <property type="match status" value="1"/>
</dbReference>
<keyword evidence="3" id="KW-0560">Oxidoreductase</keyword>
<keyword evidence="2" id="KW-0288">FMN</keyword>
<dbReference type="EMBL" id="BSEV01000041">
    <property type="protein sequence ID" value="GLK15027.1"/>
    <property type="molecule type" value="Genomic_DNA"/>
</dbReference>
<gene>
    <name evidence="6" type="ORF">GCM10017600_84400</name>
</gene>
<dbReference type="InterPro" id="IPR036661">
    <property type="entry name" value="Luciferase-like_sf"/>
</dbReference>